<reference evidence="6 7" key="1">
    <citation type="submission" date="2018-11" db="EMBL/GenBank/DDBJ databases">
        <authorList>
            <person name="Ye M.-Q."/>
            <person name="Du Z.-J."/>
        </authorList>
    </citation>
    <scope>NUCLEOTIDE SEQUENCE [LARGE SCALE GENOMIC DNA]</scope>
    <source>
        <strain evidence="6 7">U0105</strain>
    </source>
</reference>
<evidence type="ECO:0000259" key="5">
    <source>
        <dbReference type="PROSITE" id="PS01124"/>
    </source>
</evidence>
<dbReference type="OrthoDB" id="9814125at2"/>
<proteinExistence type="predicted"/>
<dbReference type="PROSITE" id="PS01124">
    <property type="entry name" value="HTH_ARAC_FAMILY_2"/>
    <property type="match status" value="1"/>
</dbReference>
<comment type="caution">
    <text evidence="6">The sequence shown here is derived from an EMBL/GenBank/DDBJ whole genome shotgun (WGS) entry which is preliminary data.</text>
</comment>
<dbReference type="InterPro" id="IPR009057">
    <property type="entry name" value="Homeodomain-like_sf"/>
</dbReference>
<keyword evidence="3" id="KW-0010">Activator</keyword>
<keyword evidence="4" id="KW-0804">Transcription</keyword>
<feature type="domain" description="HTH araC/xylS-type" evidence="5">
    <location>
        <begin position="200"/>
        <end position="298"/>
    </location>
</feature>
<dbReference type="GO" id="GO:0043565">
    <property type="term" value="F:sequence-specific DNA binding"/>
    <property type="evidence" value="ECO:0007669"/>
    <property type="project" value="InterPro"/>
</dbReference>
<keyword evidence="1" id="KW-0805">Transcription regulation</keyword>
<dbReference type="EMBL" id="RPOK01000001">
    <property type="protein sequence ID" value="RPJ68126.1"/>
    <property type="molecule type" value="Genomic_DNA"/>
</dbReference>
<dbReference type="Gene3D" id="1.10.10.60">
    <property type="entry name" value="Homeodomain-like"/>
    <property type="match status" value="1"/>
</dbReference>
<dbReference type="InterPro" id="IPR018060">
    <property type="entry name" value="HTH_AraC"/>
</dbReference>
<dbReference type="SUPFAM" id="SSF51215">
    <property type="entry name" value="Regulatory protein AraC"/>
    <property type="match status" value="1"/>
</dbReference>
<evidence type="ECO:0000256" key="3">
    <source>
        <dbReference type="ARBA" id="ARBA00023159"/>
    </source>
</evidence>
<keyword evidence="2" id="KW-0238">DNA-binding</keyword>
<gene>
    <name evidence="6" type="ORF">DRW07_01565</name>
</gene>
<dbReference type="PANTHER" id="PTHR43280">
    <property type="entry name" value="ARAC-FAMILY TRANSCRIPTIONAL REGULATOR"/>
    <property type="match status" value="1"/>
</dbReference>
<dbReference type="AlphaFoldDB" id="A0A3N5Y556"/>
<dbReference type="SUPFAM" id="SSF46689">
    <property type="entry name" value="Homeodomain-like"/>
    <property type="match status" value="1"/>
</dbReference>
<accession>A0A3N5Y556</accession>
<dbReference type="Pfam" id="PF12833">
    <property type="entry name" value="HTH_18"/>
    <property type="match status" value="1"/>
</dbReference>
<dbReference type="PRINTS" id="PR00032">
    <property type="entry name" value="HTHARAC"/>
</dbReference>
<dbReference type="Pfam" id="PF02311">
    <property type="entry name" value="AraC_binding"/>
    <property type="match status" value="1"/>
</dbReference>
<evidence type="ECO:0000313" key="6">
    <source>
        <dbReference type="EMBL" id="RPJ68126.1"/>
    </source>
</evidence>
<evidence type="ECO:0000313" key="7">
    <source>
        <dbReference type="Proteomes" id="UP000275281"/>
    </source>
</evidence>
<keyword evidence="7" id="KW-1185">Reference proteome</keyword>
<dbReference type="InterPro" id="IPR020449">
    <property type="entry name" value="Tscrpt_reg_AraC-type_HTH"/>
</dbReference>
<sequence length="308" mass="35952">MIQRKEEIDKKYMFGPNLLTFDFRTNKYSREVLVDVATTDSMSSFIKSSLPHILNFYDITLITGGSGCFWLDSTRYQVRPNQLLFTTPGQIRRWYAKDLQAICFFFSAKFFLNAFNDPLLLHRLQYFHTKVGPGELLLNENDAELILGLLGDMQKELNRLQPDSQKILLASAYYLLLRLERFYIQSWGKTQVNYVDKRIGKFRQLLEKYYSTHHKVASYADMLAVTPGHLNYLCKRNLGCNASELVTSRIFTEAKIRLTHTNTLIETIAYDLGFENTSYFCRAFKKITGCTPSQYRKLHIEESYTDTY</sequence>
<evidence type="ECO:0000256" key="1">
    <source>
        <dbReference type="ARBA" id="ARBA00023015"/>
    </source>
</evidence>
<dbReference type="InterPro" id="IPR037923">
    <property type="entry name" value="HTH-like"/>
</dbReference>
<dbReference type="PANTHER" id="PTHR43280:SF32">
    <property type="entry name" value="TRANSCRIPTIONAL REGULATORY PROTEIN"/>
    <property type="match status" value="1"/>
</dbReference>
<dbReference type="InterPro" id="IPR003313">
    <property type="entry name" value="AraC-bd"/>
</dbReference>
<dbReference type="SMART" id="SM00342">
    <property type="entry name" value="HTH_ARAC"/>
    <property type="match status" value="1"/>
</dbReference>
<evidence type="ECO:0000256" key="2">
    <source>
        <dbReference type="ARBA" id="ARBA00023125"/>
    </source>
</evidence>
<dbReference type="GO" id="GO:0003700">
    <property type="term" value="F:DNA-binding transcription factor activity"/>
    <property type="evidence" value="ECO:0007669"/>
    <property type="project" value="InterPro"/>
</dbReference>
<dbReference type="RefSeq" id="WP_124026128.1">
    <property type="nucleotide sequence ID" value="NZ_JBHRSN010000005.1"/>
</dbReference>
<protein>
    <submittedName>
        <fullName evidence="6">AraC family transcriptional regulator</fullName>
    </submittedName>
</protein>
<dbReference type="Proteomes" id="UP000275281">
    <property type="component" value="Unassembled WGS sequence"/>
</dbReference>
<organism evidence="6 7">
    <name type="scientific">Alteromonas sediminis</name>
    <dbReference type="NCBI Taxonomy" id="2259342"/>
    <lineage>
        <taxon>Bacteria</taxon>
        <taxon>Pseudomonadati</taxon>
        <taxon>Pseudomonadota</taxon>
        <taxon>Gammaproteobacteria</taxon>
        <taxon>Alteromonadales</taxon>
        <taxon>Alteromonadaceae</taxon>
        <taxon>Alteromonas/Salinimonas group</taxon>
        <taxon>Alteromonas</taxon>
    </lineage>
</organism>
<name>A0A3N5Y556_9ALTE</name>
<evidence type="ECO:0000256" key="4">
    <source>
        <dbReference type="ARBA" id="ARBA00023163"/>
    </source>
</evidence>